<evidence type="ECO:0000256" key="5">
    <source>
        <dbReference type="ARBA" id="ARBA00022475"/>
    </source>
</evidence>
<keyword evidence="9" id="KW-0819">tRNA processing</keyword>
<dbReference type="GO" id="GO:0004540">
    <property type="term" value="F:RNA nuclease activity"/>
    <property type="evidence" value="ECO:0007669"/>
    <property type="project" value="InterPro"/>
</dbReference>
<dbReference type="GO" id="GO:0019843">
    <property type="term" value="F:rRNA binding"/>
    <property type="evidence" value="ECO:0007669"/>
    <property type="project" value="UniProtKB-KW"/>
</dbReference>
<dbReference type="Gene3D" id="3.40.1260.20">
    <property type="entry name" value="Ribonuclease E, catalytic domain"/>
    <property type="match status" value="1"/>
</dbReference>
<dbReference type="PATRIC" id="fig|1121439.3.peg.855"/>
<dbReference type="Gene3D" id="2.40.50.140">
    <property type="entry name" value="Nucleic acid-binding proteins"/>
    <property type="match status" value="1"/>
</dbReference>
<evidence type="ECO:0000256" key="7">
    <source>
        <dbReference type="ARBA" id="ARBA00022519"/>
    </source>
</evidence>
<keyword evidence="7" id="KW-0997">Cell inner membrane</keyword>
<dbReference type="PANTHER" id="PTHR30001">
    <property type="entry name" value="RIBONUCLEASE"/>
    <property type="match status" value="1"/>
</dbReference>
<gene>
    <name evidence="19" type="ORF">dsat_2459</name>
</gene>
<keyword evidence="12" id="KW-0699">rRNA-binding</keyword>
<keyword evidence="11" id="KW-0479">Metal-binding</keyword>
<dbReference type="RefSeq" id="WP_020886345.1">
    <property type="nucleotide sequence ID" value="NZ_ATHI01000005.1"/>
</dbReference>
<evidence type="ECO:0000256" key="14">
    <source>
        <dbReference type="ARBA" id="ARBA00022801"/>
    </source>
</evidence>
<evidence type="ECO:0000256" key="8">
    <source>
        <dbReference type="ARBA" id="ARBA00022552"/>
    </source>
</evidence>
<dbReference type="eggNOG" id="COG1530">
    <property type="taxonomic scope" value="Bacteria"/>
</dbReference>
<dbReference type="PANTHER" id="PTHR30001:SF1">
    <property type="entry name" value="RIBONUCLEASE E_G-LIKE PROTEIN, CHLOROPLASTIC"/>
    <property type="match status" value="1"/>
</dbReference>
<dbReference type="InterPro" id="IPR004659">
    <property type="entry name" value="RNase_E/G"/>
</dbReference>
<evidence type="ECO:0000256" key="15">
    <source>
        <dbReference type="ARBA" id="ARBA00022842"/>
    </source>
</evidence>
<keyword evidence="6" id="KW-0963">Cytoplasm</keyword>
<feature type="domain" description="S1 motif" evidence="18">
    <location>
        <begin position="47"/>
        <end position="136"/>
    </location>
</feature>
<dbReference type="STRING" id="1121439.dsat_2459"/>
<evidence type="ECO:0000256" key="2">
    <source>
        <dbReference type="ARBA" id="ARBA00004496"/>
    </source>
</evidence>
<keyword evidence="10" id="KW-0540">Nuclease</keyword>
<keyword evidence="8" id="KW-0698">rRNA processing</keyword>
<keyword evidence="16" id="KW-0694">RNA-binding</keyword>
<dbReference type="Pfam" id="PF20833">
    <property type="entry name" value="RNase_E_G_Thio"/>
    <property type="match status" value="1"/>
</dbReference>
<dbReference type="NCBIfam" id="TIGR00757">
    <property type="entry name" value="RNaseEG"/>
    <property type="match status" value="1"/>
</dbReference>
<dbReference type="SUPFAM" id="SSF50249">
    <property type="entry name" value="Nucleic acid-binding proteins"/>
    <property type="match status" value="1"/>
</dbReference>
<evidence type="ECO:0000256" key="16">
    <source>
        <dbReference type="ARBA" id="ARBA00022884"/>
    </source>
</evidence>
<dbReference type="SMART" id="SM00316">
    <property type="entry name" value="S1"/>
    <property type="match status" value="1"/>
</dbReference>
<dbReference type="Pfam" id="PF10150">
    <property type="entry name" value="RNase_E_G"/>
    <property type="match status" value="1"/>
</dbReference>
<organism evidence="19 20">
    <name type="scientific">Alkalidesulfovibrio alkalitolerans DSM 16529</name>
    <dbReference type="NCBI Taxonomy" id="1121439"/>
    <lineage>
        <taxon>Bacteria</taxon>
        <taxon>Pseudomonadati</taxon>
        <taxon>Thermodesulfobacteriota</taxon>
        <taxon>Desulfovibrionia</taxon>
        <taxon>Desulfovibrionales</taxon>
        <taxon>Desulfovibrionaceae</taxon>
        <taxon>Alkalidesulfovibrio</taxon>
    </lineage>
</organism>
<dbReference type="GO" id="GO:0046872">
    <property type="term" value="F:metal ion binding"/>
    <property type="evidence" value="ECO:0007669"/>
    <property type="project" value="UniProtKB-KW"/>
</dbReference>
<dbReference type="AlphaFoldDB" id="S7TEI1"/>
<dbReference type="InterPro" id="IPR048583">
    <property type="entry name" value="RNase_E_G_thioredoxin-like"/>
</dbReference>
<dbReference type="InterPro" id="IPR003029">
    <property type="entry name" value="S1_domain"/>
</dbReference>
<name>S7TEI1_9BACT</name>
<dbReference type="GO" id="GO:0016787">
    <property type="term" value="F:hydrolase activity"/>
    <property type="evidence" value="ECO:0007669"/>
    <property type="project" value="UniProtKB-KW"/>
</dbReference>
<dbReference type="InterPro" id="IPR012340">
    <property type="entry name" value="NA-bd_OB-fold"/>
</dbReference>
<sequence>MTSEGKKSRRKMFLSVLPGELVELVLSEEGKVQEYYVEMLHQAKMRGNIYKGYIHNIDSSLQAAFINFGAEKNGFLQIDEVHPEYYQGSSTIPKGGRYPLIQDVLKPGQEMLVQVVKEPTGTKGAFVTTYLSLAGRYFVLTPGREQLGVSRKIEDEEERARLKEMVQKLDPGEGLGLIVRTVSADQTQEGLKKDIGYLKRAWKEVRKKATTEKAPALIYRDLDLPARAVRDYLTPDVSEVWVDDKETAKQIGQLVNLAFPRKKAMVKVHDDPEKTLWERFGLARQIEEIYGRTVTLPSGGQIVIDQAEALTAIDINSGKIGGKKNFKDMALKNNVEAAEEIARQLRLRDLGGQVVVDFIEMKDKKHVAEVEKVMRAAMKGDRARTDVGRISRFGLMELVRQRMGSSAISSNMETCPCCQGRGLRRNMEWQSLLALKEIHRGLRGMKGDETFVYRTTPELASYLLNSKRQKLVELEQKHGRHITIAAQVS</sequence>
<comment type="subcellular location">
    <subcellularLocation>
        <location evidence="2">Cytoplasm</location>
    </subcellularLocation>
</comment>
<dbReference type="GO" id="GO:0008033">
    <property type="term" value="P:tRNA processing"/>
    <property type="evidence" value="ECO:0007669"/>
    <property type="project" value="UniProtKB-KW"/>
</dbReference>
<dbReference type="PROSITE" id="PS50126">
    <property type="entry name" value="S1"/>
    <property type="match status" value="1"/>
</dbReference>
<keyword evidence="17" id="KW-0472">Membrane</keyword>
<dbReference type="Proteomes" id="UP000014975">
    <property type="component" value="Unassembled WGS sequence"/>
</dbReference>
<evidence type="ECO:0000313" key="20">
    <source>
        <dbReference type="Proteomes" id="UP000014975"/>
    </source>
</evidence>
<dbReference type="CDD" id="cd04453">
    <property type="entry name" value="S1_RNase_E"/>
    <property type="match status" value="1"/>
</dbReference>
<evidence type="ECO:0000256" key="3">
    <source>
        <dbReference type="ARBA" id="ARBA00005663"/>
    </source>
</evidence>
<comment type="caution">
    <text evidence="19">The sequence shown here is derived from an EMBL/GenBank/DDBJ whole genome shotgun (WGS) entry which is preliminary data.</text>
</comment>
<proteinExistence type="inferred from homology"/>
<keyword evidence="5" id="KW-1003">Cell membrane</keyword>
<protein>
    <recommendedName>
        <fullName evidence="4">Ribonuclease G</fullName>
    </recommendedName>
</protein>
<evidence type="ECO:0000256" key="6">
    <source>
        <dbReference type="ARBA" id="ARBA00022490"/>
    </source>
</evidence>
<evidence type="ECO:0000256" key="9">
    <source>
        <dbReference type="ARBA" id="ARBA00022694"/>
    </source>
</evidence>
<keyword evidence="20" id="KW-1185">Reference proteome</keyword>
<evidence type="ECO:0000256" key="12">
    <source>
        <dbReference type="ARBA" id="ARBA00022730"/>
    </source>
</evidence>
<dbReference type="EMBL" id="ATHI01000005">
    <property type="protein sequence ID" value="EPR35096.1"/>
    <property type="molecule type" value="Genomic_DNA"/>
</dbReference>
<keyword evidence="15" id="KW-0460">Magnesium</keyword>
<evidence type="ECO:0000256" key="11">
    <source>
        <dbReference type="ARBA" id="ARBA00022723"/>
    </source>
</evidence>
<dbReference type="InterPro" id="IPR019307">
    <property type="entry name" value="RNA-bd_AU-1/RNase_E/G"/>
</dbReference>
<evidence type="ECO:0000259" key="18">
    <source>
        <dbReference type="PROSITE" id="PS50126"/>
    </source>
</evidence>
<evidence type="ECO:0000256" key="13">
    <source>
        <dbReference type="ARBA" id="ARBA00022759"/>
    </source>
</evidence>
<dbReference type="OrthoDB" id="9804278at2"/>
<accession>S7TEI1</accession>
<evidence type="ECO:0000313" key="19">
    <source>
        <dbReference type="EMBL" id="EPR35096.1"/>
    </source>
</evidence>
<dbReference type="GO" id="GO:0004519">
    <property type="term" value="F:endonuclease activity"/>
    <property type="evidence" value="ECO:0007669"/>
    <property type="project" value="UniProtKB-KW"/>
</dbReference>
<comment type="similarity">
    <text evidence="3">Belongs to the RNase E/G family. RNase G subfamily.</text>
</comment>
<dbReference type="GO" id="GO:0005737">
    <property type="term" value="C:cytoplasm"/>
    <property type="evidence" value="ECO:0007669"/>
    <property type="project" value="UniProtKB-SubCell"/>
</dbReference>
<keyword evidence="13" id="KW-0255">Endonuclease</keyword>
<comment type="cofactor">
    <cofactor evidence="1">
        <name>Mg(2+)</name>
        <dbReference type="ChEBI" id="CHEBI:18420"/>
    </cofactor>
</comment>
<dbReference type="GO" id="GO:0006364">
    <property type="term" value="P:rRNA processing"/>
    <property type="evidence" value="ECO:0007669"/>
    <property type="project" value="UniProtKB-KW"/>
</dbReference>
<evidence type="ECO:0000256" key="17">
    <source>
        <dbReference type="ARBA" id="ARBA00023136"/>
    </source>
</evidence>
<evidence type="ECO:0000256" key="4">
    <source>
        <dbReference type="ARBA" id="ARBA00017719"/>
    </source>
</evidence>
<keyword evidence="14" id="KW-0378">Hydrolase</keyword>
<reference evidence="19 20" key="1">
    <citation type="journal article" date="2013" name="Genome Announc.">
        <title>Draft genome sequences for three mercury-methylating, sulfate-reducing bacteria.</title>
        <authorList>
            <person name="Brown S.D."/>
            <person name="Hurt R.A.Jr."/>
            <person name="Gilmour C.C."/>
            <person name="Elias D.A."/>
        </authorList>
    </citation>
    <scope>NUCLEOTIDE SEQUENCE [LARGE SCALE GENOMIC DNA]</scope>
    <source>
        <strain evidence="19 20">DSM 16529</strain>
    </source>
</reference>
<evidence type="ECO:0000256" key="10">
    <source>
        <dbReference type="ARBA" id="ARBA00022722"/>
    </source>
</evidence>
<evidence type="ECO:0000256" key="1">
    <source>
        <dbReference type="ARBA" id="ARBA00001946"/>
    </source>
</evidence>